<feature type="transmembrane region" description="Helical" evidence="7">
    <location>
        <begin position="547"/>
        <end position="572"/>
    </location>
</feature>
<evidence type="ECO:0000313" key="9">
    <source>
        <dbReference type="EMBL" id="KAG7094374.1"/>
    </source>
</evidence>
<feature type="transmembrane region" description="Helical" evidence="7">
    <location>
        <begin position="617"/>
        <end position="636"/>
    </location>
</feature>
<evidence type="ECO:0000256" key="7">
    <source>
        <dbReference type="SAM" id="Phobius"/>
    </source>
</evidence>
<feature type="domain" description="Major facilitator superfamily (MFS) profile" evidence="8">
    <location>
        <begin position="183"/>
        <end position="642"/>
    </location>
</feature>
<name>A0A9P7S2N4_9AGAR</name>
<keyword evidence="2" id="KW-0813">Transport</keyword>
<dbReference type="InterPro" id="IPR011701">
    <property type="entry name" value="MFS"/>
</dbReference>
<evidence type="ECO:0000256" key="5">
    <source>
        <dbReference type="ARBA" id="ARBA00023136"/>
    </source>
</evidence>
<dbReference type="AlphaFoldDB" id="A0A9P7S2N4"/>
<evidence type="ECO:0000313" key="10">
    <source>
        <dbReference type="Proteomes" id="UP001049176"/>
    </source>
</evidence>
<dbReference type="PROSITE" id="PS50850">
    <property type="entry name" value="MFS"/>
    <property type="match status" value="1"/>
</dbReference>
<feature type="transmembrane region" description="Helical" evidence="7">
    <location>
        <begin position="256"/>
        <end position="274"/>
    </location>
</feature>
<dbReference type="Proteomes" id="UP001049176">
    <property type="component" value="Chromosome 4"/>
</dbReference>
<keyword evidence="3 7" id="KW-0812">Transmembrane</keyword>
<dbReference type="PANTHER" id="PTHR23504:SF15">
    <property type="entry name" value="MAJOR FACILITATOR SUPERFAMILY (MFS) PROFILE DOMAIN-CONTAINING PROTEIN"/>
    <property type="match status" value="1"/>
</dbReference>
<proteinExistence type="predicted"/>
<evidence type="ECO:0000256" key="4">
    <source>
        <dbReference type="ARBA" id="ARBA00022989"/>
    </source>
</evidence>
<feature type="transmembrane region" description="Helical" evidence="7">
    <location>
        <begin position="357"/>
        <end position="379"/>
    </location>
</feature>
<sequence length="642" mass="70110">MGRTGVQPSDLTSFTNDISTRQTWRHAFQTTETTRVTILRSDSRASNALNKVRSRKVQECLIIDWGRPRSRGSHTAVTLSMTDLGRQGVIDPKEKPEYRKRTTFSETHLLRRIVTIRSVNLDLGQREHDGIKVFFSYSVSRFYCVMSMSNDNELSISCFPEEDASPPPPPSPSVAATPLPKLQILFALLIQGVEPITAGVIYPFIPELIERTGVTGGDESKIGYYAGIIESLFFLSESLVVAIWGRASDLYGRKPVLLLGPLGLAFAMLGFGLSKTFWPLVVFRCAQGMFNGNIGVSKTVLAELTDETNRADAFALISVAWTSGATLGPAIGGMFANPATRWPDMFGNLWPFVDYPYFLPLAVAGLLSLVTFVLALLGLKETHPHFKTKRERGQKSGENSALLAESNTENGYGTVSTESVTTQPEDGLPQRPSYRSLLTPELKMVFTCRGFLALTDISYVVLIPLIYSASTKLGGLGFTPSRIGTILGVYMFFNALNSITLSKRLVKKFGARTMFIVGYGSFLADFLGLMILRMLVKRAGGVTTAVWVVLVVQQMMALMVSTAYTSLAIVTVQSAPEATLGTVNGLSQMIASGTRAVGPAFASSLFALSLQSKLLDGYFVDVVLMGVTLLGLWFAFRLPHVQ</sequence>
<dbReference type="Pfam" id="PF07690">
    <property type="entry name" value="MFS_1"/>
    <property type="match status" value="1"/>
</dbReference>
<feature type="transmembrane region" description="Helical" evidence="7">
    <location>
        <begin position="225"/>
        <end position="244"/>
    </location>
</feature>
<organism evidence="9 10">
    <name type="scientific">Marasmius oreades</name>
    <name type="common">fairy-ring Marasmius</name>
    <dbReference type="NCBI Taxonomy" id="181124"/>
    <lineage>
        <taxon>Eukaryota</taxon>
        <taxon>Fungi</taxon>
        <taxon>Dikarya</taxon>
        <taxon>Basidiomycota</taxon>
        <taxon>Agaricomycotina</taxon>
        <taxon>Agaricomycetes</taxon>
        <taxon>Agaricomycetidae</taxon>
        <taxon>Agaricales</taxon>
        <taxon>Marasmiineae</taxon>
        <taxon>Marasmiaceae</taxon>
        <taxon>Marasmius</taxon>
    </lineage>
</organism>
<dbReference type="SUPFAM" id="SSF103473">
    <property type="entry name" value="MFS general substrate transporter"/>
    <property type="match status" value="1"/>
</dbReference>
<feature type="transmembrane region" description="Helical" evidence="7">
    <location>
        <begin position="473"/>
        <end position="493"/>
    </location>
</feature>
<dbReference type="GO" id="GO:0016020">
    <property type="term" value="C:membrane"/>
    <property type="evidence" value="ECO:0007669"/>
    <property type="project" value="UniProtKB-SubCell"/>
</dbReference>
<dbReference type="KEGG" id="more:E1B28_007975"/>
<reference evidence="9" key="1">
    <citation type="journal article" date="2021" name="Genome Biol. Evol.">
        <title>The assembled and annotated genome of the fairy-ring fungus Marasmius oreades.</title>
        <authorList>
            <person name="Hiltunen M."/>
            <person name="Ament-Velasquez S.L."/>
            <person name="Johannesson H."/>
        </authorList>
    </citation>
    <scope>NUCLEOTIDE SEQUENCE</scope>
    <source>
        <strain evidence="9">03SP1</strain>
    </source>
</reference>
<dbReference type="PRINTS" id="PR01035">
    <property type="entry name" value="TCRTETA"/>
</dbReference>
<evidence type="ECO:0000259" key="8">
    <source>
        <dbReference type="PROSITE" id="PS50850"/>
    </source>
</evidence>
<evidence type="ECO:0000256" key="3">
    <source>
        <dbReference type="ARBA" id="ARBA00022692"/>
    </source>
</evidence>
<keyword evidence="4 7" id="KW-1133">Transmembrane helix</keyword>
<evidence type="ECO:0000256" key="2">
    <source>
        <dbReference type="ARBA" id="ARBA00022448"/>
    </source>
</evidence>
<feature type="transmembrane region" description="Helical" evidence="7">
    <location>
        <begin position="313"/>
        <end position="337"/>
    </location>
</feature>
<dbReference type="RefSeq" id="XP_043010844.1">
    <property type="nucleotide sequence ID" value="XM_043152757.1"/>
</dbReference>
<dbReference type="PANTHER" id="PTHR23504">
    <property type="entry name" value="MAJOR FACILITATOR SUPERFAMILY DOMAIN-CONTAINING PROTEIN 10"/>
    <property type="match status" value="1"/>
</dbReference>
<feature type="region of interest" description="Disordered" evidence="6">
    <location>
        <begin position="407"/>
        <end position="431"/>
    </location>
</feature>
<feature type="transmembrane region" description="Helical" evidence="7">
    <location>
        <begin position="184"/>
        <end position="205"/>
    </location>
</feature>
<dbReference type="InterPro" id="IPR036259">
    <property type="entry name" value="MFS_trans_sf"/>
</dbReference>
<dbReference type="Gene3D" id="1.20.1250.20">
    <property type="entry name" value="MFS general substrate transporter like domains"/>
    <property type="match status" value="1"/>
</dbReference>
<dbReference type="InterPro" id="IPR001958">
    <property type="entry name" value="Tet-R_TetA/multi-R_MdtG-like"/>
</dbReference>
<evidence type="ECO:0000256" key="1">
    <source>
        <dbReference type="ARBA" id="ARBA00004141"/>
    </source>
</evidence>
<feature type="transmembrane region" description="Helical" evidence="7">
    <location>
        <begin position="514"/>
        <end position="535"/>
    </location>
</feature>
<comment type="subcellular location">
    <subcellularLocation>
        <location evidence="1">Membrane</location>
        <topology evidence="1">Multi-pass membrane protein</topology>
    </subcellularLocation>
</comment>
<dbReference type="EMBL" id="CM032184">
    <property type="protein sequence ID" value="KAG7094374.1"/>
    <property type="molecule type" value="Genomic_DNA"/>
</dbReference>
<dbReference type="GeneID" id="66077051"/>
<feature type="compositionally biased region" description="Polar residues" evidence="6">
    <location>
        <begin position="407"/>
        <end position="424"/>
    </location>
</feature>
<dbReference type="GO" id="GO:0022857">
    <property type="term" value="F:transmembrane transporter activity"/>
    <property type="evidence" value="ECO:0007669"/>
    <property type="project" value="InterPro"/>
</dbReference>
<evidence type="ECO:0000256" key="6">
    <source>
        <dbReference type="SAM" id="MobiDB-lite"/>
    </source>
</evidence>
<gene>
    <name evidence="9" type="ORF">E1B28_007975</name>
</gene>
<dbReference type="CDD" id="cd17330">
    <property type="entry name" value="MFS_SLC46_TetA_like"/>
    <property type="match status" value="1"/>
</dbReference>
<keyword evidence="10" id="KW-1185">Reference proteome</keyword>
<feature type="transmembrane region" description="Helical" evidence="7">
    <location>
        <begin position="444"/>
        <end position="467"/>
    </location>
</feature>
<comment type="caution">
    <text evidence="9">The sequence shown here is derived from an EMBL/GenBank/DDBJ whole genome shotgun (WGS) entry which is preliminary data.</text>
</comment>
<keyword evidence="5 7" id="KW-0472">Membrane</keyword>
<dbReference type="InterPro" id="IPR020846">
    <property type="entry name" value="MFS_dom"/>
</dbReference>
<protein>
    <recommendedName>
        <fullName evidence="8">Major facilitator superfamily (MFS) profile domain-containing protein</fullName>
    </recommendedName>
</protein>
<dbReference type="OrthoDB" id="419616at2759"/>
<accession>A0A9P7S2N4</accession>